<accession>A0ABT9E853</accession>
<organism evidence="1 2">
    <name type="scientific">Paracraurococcus lichenis</name>
    <dbReference type="NCBI Taxonomy" id="3064888"/>
    <lineage>
        <taxon>Bacteria</taxon>
        <taxon>Pseudomonadati</taxon>
        <taxon>Pseudomonadota</taxon>
        <taxon>Alphaproteobacteria</taxon>
        <taxon>Acetobacterales</taxon>
        <taxon>Roseomonadaceae</taxon>
        <taxon>Paracraurococcus</taxon>
    </lineage>
</organism>
<gene>
    <name evidence="1" type="ORF">Q7A36_28425</name>
</gene>
<reference evidence="1 2" key="1">
    <citation type="submission" date="2023-08" db="EMBL/GenBank/DDBJ databases">
        <title>The draft genome sequence of Paracraurococcus sp. LOR1-02.</title>
        <authorList>
            <person name="Kingkaew E."/>
            <person name="Tanasupawat S."/>
        </authorList>
    </citation>
    <scope>NUCLEOTIDE SEQUENCE [LARGE SCALE GENOMIC DNA]</scope>
    <source>
        <strain evidence="1 2">LOR1-02</strain>
    </source>
</reference>
<dbReference type="EMBL" id="JAUTWS010000044">
    <property type="protein sequence ID" value="MDO9712302.1"/>
    <property type="molecule type" value="Genomic_DNA"/>
</dbReference>
<proteinExistence type="predicted"/>
<dbReference type="RefSeq" id="WP_305107157.1">
    <property type="nucleotide sequence ID" value="NZ_JAUTWS010000044.1"/>
</dbReference>
<sequence length="71" mass="8203">MSELETDVAVLLTAVEGLRVRERTRRARLAAIEQRLSSIEMRLSRLDDLESEIEDDKLRLIRPDTLEQPAN</sequence>
<comment type="caution">
    <text evidence="1">The sequence shown here is derived from an EMBL/GenBank/DDBJ whole genome shotgun (WGS) entry which is preliminary data.</text>
</comment>
<evidence type="ECO:0000313" key="2">
    <source>
        <dbReference type="Proteomes" id="UP001243009"/>
    </source>
</evidence>
<name>A0ABT9E853_9PROT</name>
<protein>
    <submittedName>
        <fullName evidence="1">Uncharacterized protein</fullName>
    </submittedName>
</protein>
<dbReference type="Proteomes" id="UP001243009">
    <property type="component" value="Unassembled WGS sequence"/>
</dbReference>
<evidence type="ECO:0000313" key="1">
    <source>
        <dbReference type="EMBL" id="MDO9712302.1"/>
    </source>
</evidence>
<keyword evidence="2" id="KW-1185">Reference proteome</keyword>